<keyword evidence="3" id="KW-1185">Reference proteome</keyword>
<dbReference type="PANTHER" id="PTHR24422">
    <property type="entry name" value="CHEMOTAXIS PROTEIN METHYLTRANSFERASE"/>
    <property type="match status" value="1"/>
</dbReference>
<dbReference type="PROSITE" id="PS50123">
    <property type="entry name" value="CHER"/>
    <property type="match status" value="1"/>
</dbReference>
<dbReference type="PANTHER" id="PTHR24422:SF10">
    <property type="entry name" value="CHEMOTAXIS PROTEIN METHYLTRANSFERASE 2"/>
    <property type="match status" value="1"/>
</dbReference>
<dbReference type="GO" id="GO:0032259">
    <property type="term" value="P:methylation"/>
    <property type="evidence" value="ECO:0007669"/>
    <property type="project" value="UniProtKB-KW"/>
</dbReference>
<sequence length="234" mass="27161">MKATMIQDSVAYYNLLRYDKSGRHLQTFIEALTVNETYFFREFEQLRCFAEEVLPIVGAKKKQGLKIWSAGCSTGEEAYTLAIILLEMLDGEIRSKSTILATDINQQVLEIAEKGIYDERAIRKVPLPYRSKYFTSLSQGYQVIPRLKRMIDFRQTNILDSTIMPFAETIDVIFCRNVLIYFDDNSRHKAVLNFFKALRSGGFIFLGHAESMSRITDIFQLQKFKDIIIYQKPM</sequence>
<accession>A0A5Q2MZT2</accession>
<name>A0A5Q2MZT2_9FIRM</name>
<dbReference type="KEGG" id="hcv:FTV88_0273"/>
<feature type="domain" description="CheR-type methyltransferase" evidence="1">
    <location>
        <begin position="1"/>
        <end position="225"/>
    </location>
</feature>
<proteinExistence type="predicted"/>
<dbReference type="Pfam" id="PF01739">
    <property type="entry name" value="CheR"/>
    <property type="match status" value="1"/>
</dbReference>
<evidence type="ECO:0000259" key="1">
    <source>
        <dbReference type="PROSITE" id="PS50123"/>
    </source>
</evidence>
<dbReference type="EMBL" id="CP045875">
    <property type="protein sequence ID" value="QGG46452.1"/>
    <property type="molecule type" value="Genomic_DNA"/>
</dbReference>
<evidence type="ECO:0000313" key="2">
    <source>
        <dbReference type="EMBL" id="QGG46452.1"/>
    </source>
</evidence>
<protein>
    <submittedName>
        <fullName evidence="2">Protein-glutamate O-methyltransferase CheR</fullName>
        <ecNumber evidence="2">2.1.1.80</ecNumber>
    </submittedName>
</protein>
<dbReference type="InterPro" id="IPR050903">
    <property type="entry name" value="Bact_Chemotaxis_MeTrfase"/>
</dbReference>
<dbReference type="Proteomes" id="UP000366051">
    <property type="component" value="Chromosome"/>
</dbReference>
<dbReference type="SMART" id="SM00138">
    <property type="entry name" value="MeTrc"/>
    <property type="match status" value="1"/>
</dbReference>
<keyword evidence="2" id="KW-0489">Methyltransferase</keyword>
<evidence type="ECO:0000313" key="3">
    <source>
        <dbReference type="Proteomes" id="UP000366051"/>
    </source>
</evidence>
<dbReference type="SUPFAM" id="SSF53335">
    <property type="entry name" value="S-adenosyl-L-methionine-dependent methyltransferases"/>
    <property type="match status" value="1"/>
</dbReference>
<organism evidence="2 3">
    <name type="scientific">Heliorestis convoluta</name>
    <dbReference type="NCBI Taxonomy" id="356322"/>
    <lineage>
        <taxon>Bacteria</taxon>
        <taxon>Bacillati</taxon>
        <taxon>Bacillota</taxon>
        <taxon>Clostridia</taxon>
        <taxon>Eubacteriales</taxon>
        <taxon>Heliobacteriaceae</taxon>
        <taxon>Heliorestis</taxon>
    </lineage>
</organism>
<dbReference type="Gene3D" id="3.40.50.150">
    <property type="entry name" value="Vaccinia Virus protein VP39"/>
    <property type="match status" value="1"/>
</dbReference>
<dbReference type="PRINTS" id="PR00996">
    <property type="entry name" value="CHERMTFRASE"/>
</dbReference>
<dbReference type="InterPro" id="IPR000780">
    <property type="entry name" value="CheR_MeTrfase"/>
</dbReference>
<gene>
    <name evidence="2" type="ORF">FTV88_0273</name>
</gene>
<reference evidence="3" key="1">
    <citation type="submission" date="2019-11" db="EMBL/GenBank/DDBJ databases">
        <title>Genome sequence of Heliorestis convoluta strain HH, an alkaliphilic and minimalistic phototrophic bacterium from a soda lake in Egypt.</title>
        <authorList>
            <person name="Dewey E.D."/>
            <person name="Stokes L.M."/>
            <person name="Burchell B.M."/>
            <person name="Shaffer K.N."/>
            <person name="Huntington A.M."/>
            <person name="Baker J.M."/>
            <person name="Nadendla S."/>
            <person name="Giglio M.G."/>
            <person name="Touchman J.W."/>
            <person name="Blankenship R.E."/>
            <person name="Madigan M.T."/>
            <person name="Sattley W.M."/>
        </authorList>
    </citation>
    <scope>NUCLEOTIDE SEQUENCE [LARGE SCALE GENOMIC DNA]</scope>
    <source>
        <strain evidence="3">HH</strain>
    </source>
</reference>
<dbReference type="GO" id="GO:0008983">
    <property type="term" value="F:protein-glutamate O-methyltransferase activity"/>
    <property type="evidence" value="ECO:0007669"/>
    <property type="project" value="UniProtKB-EC"/>
</dbReference>
<dbReference type="EC" id="2.1.1.80" evidence="2"/>
<dbReference type="InterPro" id="IPR022642">
    <property type="entry name" value="CheR_C"/>
</dbReference>
<dbReference type="AlphaFoldDB" id="A0A5Q2MZT2"/>
<keyword evidence="2" id="KW-0808">Transferase</keyword>
<dbReference type="InterPro" id="IPR029063">
    <property type="entry name" value="SAM-dependent_MTases_sf"/>
</dbReference>